<dbReference type="PANTHER" id="PTHR23131:SF0">
    <property type="entry name" value="ENDORIBONUCLEASE LACTB2"/>
    <property type="match status" value="1"/>
</dbReference>
<evidence type="ECO:0000313" key="3">
    <source>
        <dbReference type="Proteomes" id="UP000318710"/>
    </source>
</evidence>
<sequence length="267" mass="30021">MHKLIKKITANNGGVFTGNGTNTYLIGSDDITLIDPGPNDAEHIEKILFLGGDKIKRILVTHTHKDHSPAALPISKKLNIPMFGRLVDRDSEWEDETFVPDTVLNHGDTISTNEYSLETIHTPGHASNHLCFYMKDIKCLLTGDHIMDGSTVVIAPPDGNMTEYIDSLKLLENYDIDYFAPGHGNYMEEPSKTIQSIIRHRLSRESKVIRCIENKNNSNIDELLLSVYDDVPEMLHPIAKMSLLAHLIKLEEEGRLNKNKGNYSLSF</sequence>
<dbReference type="Pfam" id="PF17778">
    <property type="entry name" value="WHD_BLACT"/>
    <property type="match status" value="1"/>
</dbReference>
<dbReference type="InterPro" id="IPR041516">
    <property type="entry name" value="LACTB2_WH"/>
</dbReference>
<dbReference type="InterPro" id="IPR001279">
    <property type="entry name" value="Metallo-B-lactamas"/>
</dbReference>
<keyword evidence="2" id="KW-0378">Hydrolase</keyword>
<dbReference type="Proteomes" id="UP000318710">
    <property type="component" value="Unassembled WGS sequence"/>
</dbReference>
<feature type="domain" description="Metallo-beta-lactamase" evidence="1">
    <location>
        <begin position="20"/>
        <end position="183"/>
    </location>
</feature>
<dbReference type="InterPro" id="IPR050662">
    <property type="entry name" value="Sec-metab_biosynth-thioest"/>
</dbReference>
<gene>
    <name evidence="2" type="ORF">EVA93_01940</name>
</gene>
<dbReference type="Gene3D" id="3.60.15.10">
    <property type="entry name" value="Ribonuclease Z/Hydroxyacylglutathione hydrolase-like"/>
    <property type="match status" value="1"/>
</dbReference>
<dbReference type="Pfam" id="PF00753">
    <property type="entry name" value="Lactamase_B"/>
    <property type="match status" value="1"/>
</dbReference>
<protein>
    <submittedName>
        <fullName evidence="2">MBL fold metallo-hydrolase</fullName>
    </submittedName>
</protein>
<evidence type="ECO:0000313" key="2">
    <source>
        <dbReference type="EMBL" id="RZO27966.1"/>
    </source>
</evidence>
<dbReference type="AlphaFoldDB" id="A0A520N3E1"/>
<dbReference type="InterPro" id="IPR036388">
    <property type="entry name" value="WH-like_DNA-bd_sf"/>
</dbReference>
<dbReference type="Gene3D" id="1.10.10.10">
    <property type="entry name" value="Winged helix-like DNA-binding domain superfamily/Winged helix DNA-binding domain"/>
    <property type="match status" value="1"/>
</dbReference>
<dbReference type="GO" id="GO:0016787">
    <property type="term" value="F:hydrolase activity"/>
    <property type="evidence" value="ECO:0007669"/>
    <property type="project" value="UniProtKB-KW"/>
</dbReference>
<evidence type="ECO:0000259" key="1">
    <source>
        <dbReference type="SMART" id="SM00849"/>
    </source>
</evidence>
<dbReference type="InterPro" id="IPR036866">
    <property type="entry name" value="RibonucZ/Hydroxyglut_hydro"/>
</dbReference>
<organism evidence="2 3">
    <name type="scientific">SAR86 cluster bacterium</name>
    <dbReference type="NCBI Taxonomy" id="2030880"/>
    <lineage>
        <taxon>Bacteria</taxon>
        <taxon>Pseudomonadati</taxon>
        <taxon>Pseudomonadota</taxon>
        <taxon>Gammaproteobacteria</taxon>
        <taxon>SAR86 cluster</taxon>
    </lineage>
</organism>
<reference evidence="2 3" key="1">
    <citation type="submission" date="2019-02" db="EMBL/GenBank/DDBJ databases">
        <title>Prokaryotic population dynamics and viral predation in marine succession experiment using metagenomics: the confinement effect.</title>
        <authorList>
            <person name="Haro-Moreno J.M."/>
            <person name="Rodriguez-Valera F."/>
            <person name="Lopez-Perez M."/>
        </authorList>
    </citation>
    <scope>NUCLEOTIDE SEQUENCE [LARGE SCALE GENOMIC DNA]</scope>
    <source>
        <strain evidence="2">MED-G160</strain>
    </source>
</reference>
<dbReference type="CDD" id="cd16278">
    <property type="entry name" value="metallo-hydrolase-like_MBL-fold"/>
    <property type="match status" value="1"/>
</dbReference>
<dbReference type="SUPFAM" id="SSF56281">
    <property type="entry name" value="Metallo-hydrolase/oxidoreductase"/>
    <property type="match status" value="1"/>
</dbReference>
<comment type="caution">
    <text evidence="2">The sequence shown here is derived from an EMBL/GenBank/DDBJ whole genome shotgun (WGS) entry which is preliminary data.</text>
</comment>
<accession>A0A520N3E1</accession>
<name>A0A520N3E1_9GAMM</name>
<dbReference type="EMBL" id="SHBF01000007">
    <property type="protein sequence ID" value="RZO27966.1"/>
    <property type="molecule type" value="Genomic_DNA"/>
</dbReference>
<proteinExistence type="predicted"/>
<dbReference type="SMART" id="SM00849">
    <property type="entry name" value="Lactamase_B"/>
    <property type="match status" value="1"/>
</dbReference>
<dbReference type="PANTHER" id="PTHR23131">
    <property type="entry name" value="ENDORIBONUCLEASE LACTB2"/>
    <property type="match status" value="1"/>
</dbReference>